<evidence type="ECO:0000313" key="2">
    <source>
        <dbReference type="Proteomes" id="UP001460270"/>
    </source>
</evidence>
<keyword evidence="2" id="KW-1185">Reference proteome</keyword>
<dbReference type="EMBL" id="JBBPFD010000007">
    <property type="protein sequence ID" value="KAK7918668.1"/>
    <property type="molecule type" value="Genomic_DNA"/>
</dbReference>
<comment type="caution">
    <text evidence="1">The sequence shown here is derived from an EMBL/GenBank/DDBJ whole genome shotgun (WGS) entry which is preliminary data.</text>
</comment>
<accession>A0AAW0P662</accession>
<organism evidence="1 2">
    <name type="scientific">Mugilogobius chulae</name>
    <name type="common">yellowstripe goby</name>
    <dbReference type="NCBI Taxonomy" id="88201"/>
    <lineage>
        <taxon>Eukaryota</taxon>
        <taxon>Metazoa</taxon>
        <taxon>Chordata</taxon>
        <taxon>Craniata</taxon>
        <taxon>Vertebrata</taxon>
        <taxon>Euteleostomi</taxon>
        <taxon>Actinopterygii</taxon>
        <taxon>Neopterygii</taxon>
        <taxon>Teleostei</taxon>
        <taxon>Neoteleostei</taxon>
        <taxon>Acanthomorphata</taxon>
        <taxon>Gobiaria</taxon>
        <taxon>Gobiiformes</taxon>
        <taxon>Gobioidei</taxon>
        <taxon>Gobiidae</taxon>
        <taxon>Gobionellinae</taxon>
        <taxon>Mugilogobius</taxon>
    </lineage>
</organism>
<evidence type="ECO:0000313" key="1">
    <source>
        <dbReference type="EMBL" id="KAK7918668.1"/>
    </source>
</evidence>
<dbReference type="AlphaFoldDB" id="A0AAW0P662"/>
<proteinExistence type="predicted"/>
<sequence>MTEPAVEVSTELIPCTAPEQERQVQAAGLTSKSDVVVDERREKTTRRAARSVSRSRERNAVTNTVATTVLTKCIGCCSPASDCTIFIQMCTAETARSAGKFRRIWSMHSWLAPLSPVSGQDYWTSWPGGVICGFLPPWSISLVLSCQACYCLDFVPGMVSSHLEKPTGA</sequence>
<gene>
    <name evidence="1" type="ORF">WMY93_009952</name>
</gene>
<dbReference type="Proteomes" id="UP001460270">
    <property type="component" value="Unassembled WGS sequence"/>
</dbReference>
<reference evidence="2" key="1">
    <citation type="submission" date="2024-04" db="EMBL/GenBank/DDBJ databases">
        <title>Salinicola lusitanus LLJ914,a marine bacterium isolated from the Okinawa Trough.</title>
        <authorList>
            <person name="Li J."/>
        </authorList>
    </citation>
    <scope>NUCLEOTIDE SEQUENCE [LARGE SCALE GENOMIC DNA]</scope>
</reference>
<name>A0AAW0P662_9GOBI</name>
<protein>
    <submittedName>
        <fullName evidence="1">Uncharacterized protein</fullName>
    </submittedName>
</protein>